<dbReference type="Proteomes" id="UP001596392">
    <property type="component" value="Unassembled WGS sequence"/>
</dbReference>
<gene>
    <name evidence="1" type="ORF">ACFQO7_17075</name>
</gene>
<evidence type="ECO:0000313" key="2">
    <source>
        <dbReference type="Proteomes" id="UP001596392"/>
    </source>
</evidence>
<dbReference type="EMBL" id="JBHTAC010000015">
    <property type="protein sequence ID" value="MFC7244188.1"/>
    <property type="molecule type" value="Genomic_DNA"/>
</dbReference>
<accession>A0ABW2GXD8</accession>
<dbReference type="RefSeq" id="WP_376807247.1">
    <property type="nucleotide sequence ID" value="NZ_JBHTAC010000015.1"/>
</dbReference>
<evidence type="ECO:0000313" key="1">
    <source>
        <dbReference type="EMBL" id="MFC7244188.1"/>
    </source>
</evidence>
<comment type="caution">
    <text evidence="1">The sequence shown here is derived from an EMBL/GenBank/DDBJ whole genome shotgun (WGS) entry which is preliminary data.</text>
</comment>
<protein>
    <submittedName>
        <fullName evidence="1">Uncharacterized protein</fullName>
    </submittedName>
</protein>
<proteinExistence type="predicted"/>
<name>A0ABW2GXD8_9ACTN</name>
<sequence>MNPQILHDTARRYLAERYTELAARYSRLPNHGRAADGYHYTDEAKAIFPRYGVVDAVLVEVERLDGDRLPGSSRLADLLVRAAGTAGPVFTDPAREIEAQAASEERDRFTRQVRVWAATADLRAEPVGYRRVLSEDEAARWRERLTARWGLVDLAWHPMIAADIPADVTIVQGEALWEEPVVDAFRHALDRLGVRRVIELREYGPEYAVEVNLTAPRYTGAEGVWSDESSSWIAYASHEGTVAFGGTLVPVLEQVWPGVNSRRWTP</sequence>
<organism evidence="1 2">
    <name type="scientific">Catellatospora aurea</name>
    <dbReference type="NCBI Taxonomy" id="1337874"/>
    <lineage>
        <taxon>Bacteria</taxon>
        <taxon>Bacillati</taxon>
        <taxon>Actinomycetota</taxon>
        <taxon>Actinomycetes</taxon>
        <taxon>Micromonosporales</taxon>
        <taxon>Micromonosporaceae</taxon>
        <taxon>Catellatospora</taxon>
    </lineage>
</organism>
<keyword evidence="2" id="KW-1185">Reference proteome</keyword>
<reference evidence="2" key="1">
    <citation type="journal article" date="2019" name="Int. J. Syst. Evol. Microbiol.">
        <title>The Global Catalogue of Microorganisms (GCM) 10K type strain sequencing project: providing services to taxonomists for standard genome sequencing and annotation.</title>
        <authorList>
            <consortium name="The Broad Institute Genomics Platform"/>
            <consortium name="The Broad Institute Genome Sequencing Center for Infectious Disease"/>
            <person name="Wu L."/>
            <person name="Ma J."/>
        </authorList>
    </citation>
    <scope>NUCLEOTIDE SEQUENCE [LARGE SCALE GENOMIC DNA]</scope>
    <source>
        <strain evidence="2">CGMCC 1.9106</strain>
    </source>
</reference>